<proteinExistence type="predicted"/>
<organism evidence="2 3">
    <name type="scientific">Drosophila simulans</name>
    <name type="common">Fruit fly</name>
    <dbReference type="NCBI Taxonomy" id="7240"/>
    <lineage>
        <taxon>Eukaryota</taxon>
        <taxon>Metazoa</taxon>
        <taxon>Ecdysozoa</taxon>
        <taxon>Arthropoda</taxon>
        <taxon>Hexapoda</taxon>
        <taxon>Insecta</taxon>
        <taxon>Pterygota</taxon>
        <taxon>Neoptera</taxon>
        <taxon>Endopterygota</taxon>
        <taxon>Diptera</taxon>
        <taxon>Brachycera</taxon>
        <taxon>Muscomorpha</taxon>
        <taxon>Ephydroidea</taxon>
        <taxon>Drosophilidae</taxon>
        <taxon>Drosophila</taxon>
        <taxon>Sophophora</taxon>
    </lineage>
</organism>
<feature type="compositionally biased region" description="Basic and acidic residues" evidence="1">
    <location>
        <begin position="32"/>
        <end position="42"/>
    </location>
</feature>
<evidence type="ECO:0000256" key="1">
    <source>
        <dbReference type="SAM" id="MobiDB-lite"/>
    </source>
</evidence>
<dbReference type="Proteomes" id="UP000000304">
    <property type="component" value="Chromosome X"/>
</dbReference>
<feature type="region of interest" description="Disordered" evidence="1">
    <location>
        <begin position="134"/>
        <end position="157"/>
    </location>
</feature>
<keyword evidence="3" id="KW-1185">Reference proteome</keyword>
<evidence type="ECO:0000313" key="2">
    <source>
        <dbReference type="EMBL" id="EDX16913.1"/>
    </source>
</evidence>
<sequence>MTEDEETEDNNTGSRSPLLNDRNRQPATLREIQADKQLRQELSHQSGAVIPAPNPPVPIRSEADSGCPSSDCEQVSASSKDQLLSGIELELQQYQILQRCQLHEEQPCTSKMAAKSLGAIPKVVKYREVDELRRRRRGGSPADAAEAGNEFALVKQT</sequence>
<dbReference type="HOGENOM" id="CLU_1679808_0_0_1"/>
<dbReference type="AlphaFoldDB" id="B4R3G1"/>
<feature type="region of interest" description="Disordered" evidence="1">
    <location>
        <begin position="1"/>
        <end position="74"/>
    </location>
</feature>
<protein>
    <submittedName>
        <fullName evidence="2">GD16599</fullName>
    </submittedName>
</protein>
<dbReference type="OrthoDB" id="10037631at2759"/>
<dbReference type="Bgee" id="FBgn0188198">
    <property type="expression patterns" value="Expressed in embryo and 3 other cell types or tissues"/>
</dbReference>
<dbReference type="EMBL" id="CM000366">
    <property type="protein sequence ID" value="EDX16913.1"/>
    <property type="molecule type" value="Genomic_DNA"/>
</dbReference>
<name>B4R3G1_DROSI</name>
<accession>B4R3G1</accession>
<evidence type="ECO:0000313" key="3">
    <source>
        <dbReference type="Proteomes" id="UP000000304"/>
    </source>
</evidence>
<reference evidence="2 3" key="1">
    <citation type="journal article" date="2007" name="Nature">
        <title>Evolution of genes and genomes on the Drosophila phylogeny.</title>
        <authorList>
            <consortium name="Drosophila 12 Genomes Consortium"/>
            <person name="Clark A.G."/>
            <person name="Eisen M.B."/>
            <person name="Smith D.R."/>
            <person name="Bergman C.M."/>
            <person name="Oliver B."/>
            <person name="Markow T.A."/>
            <person name="Kaufman T.C."/>
            <person name="Kellis M."/>
            <person name="Gelbart W."/>
            <person name="Iyer V.N."/>
            <person name="Pollard D.A."/>
            <person name="Sackton T.B."/>
            <person name="Larracuente A.M."/>
            <person name="Singh N.D."/>
            <person name="Abad J.P."/>
            <person name="Abt D.N."/>
            <person name="Adryan B."/>
            <person name="Aguade M."/>
            <person name="Akashi H."/>
            <person name="Anderson W.W."/>
            <person name="Aquadro C.F."/>
            <person name="Ardell D.H."/>
            <person name="Arguello R."/>
            <person name="Artieri C.G."/>
            <person name="Barbash D.A."/>
            <person name="Barker D."/>
            <person name="Barsanti P."/>
            <person name="Batterham P."/>
            <person name="Batzoglou S."/>
            <person name="Begun D."/>
            <person name="Bhutkar A."/>
            <person name="Blanco E."/>
            <person name="Bosak S.A."/>
            <person name="Bradley R.K."/>
            <person name="Brand A.D."/>
            <person name="Brent M.R."/>
            <person name="Brooks A.N."/>
            <person name="Brown R.H."/>
            <person name="Butlin R.K."/>
            <person name="Caggese C."/>
            <person name="Calvi B.R."/>
            <person name="Bernardo de Carvalho A."/>
            <person name="Caspi A."/>
            <person name="Castrezana S."/>
            <person name="Celniker S.E."/>
            <person name="Chang J.L."/>
            <person name="Chapple C."/>
            <person name="Chatterji S."/>
            <person name="Chinwalla A."/>
            <person name="Civetta A."/>
            <person name="Clifton S.W."/>
            <person name="Comeron J.M."/>
            <person name="Costello J.C."/>
            <person name="Coyne J.A."/>
            <person name="Daub J."/>
            <person name="David R.G."/>
            <person name="Delcher A.L."/>
            <person name="Delehaunty K."/>
            <person name="Do C.B."/>
            <person name="Ebling H."/>
            <person name="Edwards K."/>
            <person name="Eickbush T."/>
            <person name="Evans J.D."/>
            <person name="Filipski A."/>
            <person name="Findeiss S."/>
            <person name="Freyhult E."/>
            <person name="Fulton L."/>
            <person name="Fulton R."/>
            <person name="Garcia A.C."/>
            <person name="Gardiner A."/>
            <person name="Garfield D.A."/>
            <person name="Garvin B.E."/>
            <person name="Gibson G."/>
            <person name="Gilbert D."/>
            <person name="Gnerre S."/>
            <person name="Godfrey J."/>
            <person name="Good R."/>
            <person name="Gotea V."/>
            <person name="Gravely B."/>
            <person name="Greenberg A.J."/>
            <person name="Griffiths-Jones S."/>
            <person name="Gross S."/>
            <person name="Guigo R."/>
            <person name="Gustafson E.A."/>
            <person name="Haerty W."/>
            <person name="Hahn M.W."/>
            <person name="Halligan D.L."/>
            <person name="Halpern A.L."/>
            <person name="Halter G.M."/>
            <person name="Han M.V."/>
            <person name="Heger A."/>
            <person name="Hillier L."/>
            <person name="Hinrichs A.S."/>
            <person name="Holmes I."/>
            <person name="Hoskins R.A."/>
            <person name="Hubisz M.J."/>
            <person name="Hultmark D."/>
            <person name="Huntley M.A."/>
            <person name="Jaffe D.B."/>
            <person name="Jagadeeshan S."/>
            <person name="Jeck W.R."/>
            <person name="Johnson J."/>
            <person name="Jones C.D."/>
            <person name="Jordan W.C."/>
            <person name="Karpen G.H."/>
            <person name="Kataoka E."/>
            <person name="Keightley P.D."/>
            <person name="Kheradpour P."/>
            <person name="Kirkness E.F."/>
            <person name="Koerich L.B."/>
            <person name="Kristiansen K."/>
            <person name="Kudrna D."/>
            <person name="Kulathinal R.J."/>
            <person name="Kumar S."/>
            <person name="Kwok R."/>
            <person name="Lander E."/>
            <person name="Langley C.H."/>
            <person name="Lapoint R."/>
            <person name="Lazzaro B.P."/>
            <person name="Lee S.J."/>
            <person name="Levesque L."/>
            <person name="Li R."/>
            <person name="Lin C.F."/>
            <person name="Lin M.F."/>
            <person name="Lindblad-Toh K."/>
            <person name="Llopart A."/>
            <person name="Long M."/>
            <person name="Low L."/>
            <person name="Lozovsky E."/>
            <person name="Lu J."/>
            <person name="Luo M."/>
            <person name="Machado C.A."/>
            <person name="Makalowski W."/>
            <person name="Marzo M."/>
            <person name="Matsuda M."/>
            <person name="Matzkin L."/>
            <person name="McAllister B."/>
            <person name="McBride C.S."/>
            <person name="McKernan B."/>
            <person name="McKernan K."/>
            <person name="Mendez-Lago M."/>
            <person name="Minx P."/>
            <person name="Mollenhauer M.U."/>
            <person name="Montooth K."/>
            <person name="Mount S.M."/>
            <person name="Mu X."/>
            <person name="Myers E."/>
            <person name="Negre B."/>
            <person name="Newfeld S."/>
            <person name="Nielsen R."/>
            <person name="Noor M.A."/>
            <person name="O'Grady P."/>
            <person name="Pachter L."/>
            <person name="Papaceit M."/>
            <person name="Parisi M.J."/>
            <person name="Parisi M."/>
            <person name="Parts L."/>
            <person name="Pedersen J.S."/>
            <person name="Pesole G."/>
            <person name="Phillippy A.M."/>
            <person name="Ponting C.P."/>
            <person name="Pop M."/>
            <person name="Porcelli D."/>
            <person name="Powell J.R."/>
            <person name="Prohaska S."/>
            <person name="Pruitt K."/>
            <person name="Puig M."/>
            <person name="Quesneville H."/>
            <person name="Ram K.R."/>
            <person name="Rand D."/>
            <person name="Rasmussen M.D."/>
            <person name="Reed L.K."/>
            <person name="Reenan R."/>
            <person name="Reily A."/>
            <person name="Remington K.A."/>
            <person name="Rieger T.T."/>
            <person name="Ritchie M.G."/>
            <person name="Robin C."/>
            <person name="Rogers Y.H."/>
            <person name="Rohde C."/>
            <person name="Rozas J."/>
            <person name="Rubenfield M.J."/>
            <person name="Ruiz A."/>
            <person name="Russo S."/>
            <person name="Salzberg S.L."/>
            <person name="Sanchez-Gracia A."/>
            <person name="Saranga D.J."/>
            <person name="Sato H."/>
            <person name="Schaeffer S.W."/>
            <person name="Schatz M.C."/>
            <person name="Schlenke T."/>
            <person name="Schwartz R."/>
            <person name="Segarra C."/>
            <person name="Singh R.S."/>
            <person name="Sirot L."/>
            <person name="Sirota M."/>
            <person name="Sisneros N.B."/>
            <person name="Smith C.D."/>
            <person name="Smith T.F."/>
            <person name="Spieth J."/>
            <person name="Stage D.E."/>
            <person name="Stark A."/>
            <person name="Stephan W."/>
            <person name="Strausberg R.L."/>
            <person name="Strempel S."/>
            <person name="Sturgill D."/>
            <person name="Sutton G."/>
            <person name="Sutton G.G."/>
            <person name="Tao W."/>
            <person name="Teichmann S."/>
            <person name="Tobari Y.N."/>
            <person name="Tomimura Y."/>
            <person name="Tsolas J.M."/>
            <person name="Valente V.L."/>
            <person name="Venter E."/>
            <person name="Venter J.C."/>
            <person name="Vicario S."/>
            <person name="Vieira F.G."/>
            <person name="Vilella A.J."/>
            <person name="Villasante A."/>
            <person name="Walenz B."/>
            <person name="Wang J."/>
            <person name="Wasserman M."/>
            <person name="Watts T."/>
            <person name="Wilson D."/>
            <person name="Wilson R.K."/>
            <person name="Wing R.A."/>
            <person name="Wolfner M.F."/>
            <person name="Wong A."/>
            <person name="Wong G.K."/>
            <person name="Wu C.I."/>
            <person name="Wu G."/>
            <person name="Yamamoto D."/>
            <person name="Yang H.P."/>
            <person name="Yang S.P."/>
            <person name="Yorke J.A."/>
            <person name="Yoshida K."/>
            <person name="Zdobnov E."/>
            <person name="Zhang P."/>
            <person name="Zhang Y."/>
            <person name="Zimin A.V."/>
            <person name="Baldwin J."/>
            <person name="Abdouelleil A."/>
            <person name="Abdulkadir J."/>
            <person name="Abebe A."/>
            <person name="Abera B."/>
            <person name="Abreu J."/>
            <person name="Acer S.C."/>
            <person name="Aftuck L."/>
            <person name="Alexander A."/>
            <person name="An P."/>
            <person name="Anderson E."/>
            <person name="Anderson S."/>
            <person name="Arachi H."/>
            <person name="Azer M."/>
            <person name="Bachantsang P."/>
            <person name="Barry A."/>
            <person name="Bayul T."/>
            <person name="Berlin A."/>
            <person name="Bessette D."/>
            <person name="Bloom T."/>
            <person name="Blye J."/>
            <person name="Boguslavskiy L."/>
            <person name="Bonnet C."/>
            <person name="Boukhgalter B."/>
            <person name="Bourzgui I."/>
            <person name="Brown A."/>
            <person name="Cahill P."/>
            <person name="Channer S."/>
            <person name="Cheshatsang Y."/>
            <person name="Chuda L."/>
            <person name="Citroen M."/>
            <person name="Collymore A."/>
            <person name="Cooke P."/>
            <person name="Costello M."/>
            <person name="D'Aco K."/>
            <person name="Daza R."/>
            <person name="De Haan G."/>
            <person name="DeGray S."/>
            <person name="DeMaso C."/>
            <person name="Dhargay N."/>
            <person name="Dooley K."/>
            <person name="Dooley E."/>
            <person name="Doricent M."/>
            <person name="Dorje P."/>
            <person name="Dorjee K."/>
            <person name="Dupes A."/>
            <person name="Elong R."/>
            <person name="Falk J."/>
            <person name="Farina A."/>
            <person name="Faro S."/>
            <person name="Ferguson D."/>
            <person name="Fisher S."/>
            <person name="Foley C.D."/>
            <person name="Franke A."/>
            <person name="Friedrich D."/>
            <person name="Gadbois L."/>
            <person name="Gearin G."/>
            <person name="Gearin C.R."/>
            <person name="Giannoukos G."/>
            <person name="Goode T."/>
            <person name="Graham J."/>
            <person name="Grandbois E."/>
            <person name="Grewal S."/>
            <person name="Gyaltsen K."/>
            <person name="Hafez N."/>
            <person name="Hagos B."/>
            <person name="Hall J."/>
            <person name="Henson C."/>
            <person name="Hollinger A."/>
            <person name="Honan T."/>
            <person name="Huard M.D."/>
            <person name="Hughes L."/>
            <person name="Hurhula B."/>
            <person name="Husby M.E."/>
            <person name="Kamat A."/>
            <person name="Kanga B."/>
            <person name="Kashin S."/>
            <person name="Khazanovich D."/>
            <person name="Kisner P."/>
            <person name="Lance K."/>
            <person name="Lara M."/>
            <person name="Lee W."/>
            <person name="Lennon N."/>
            <person name="Letendre F."/>
            <person name="LeVine R."/>
            <person name="Lipovsky A."/>
            <person name="Liu X."/>
            <person name="Liu J."/>
            <person name="Liu S."/>
            <person name="Lokyitsang T."/>
            <person name="Lokyitsang Y."/>
            <person name="Lubonja R."/>
            <person name="Lui A."/>
            <person name="MacDonald P."/>
            <person name="Magnisalis V."/>
            <person name="Maru K."/>
            <person name="Matthews C."/>
            <person name="McCusker W."/>
            <person name="McDonough S."/>
            <person name="Mehta T."/>
            <person name="Meldrim J."/>
            <person name="Meneus L."/>
            <person name="Mihai O."/>
            <person name="Mihalev A."/>
            <person name="Mihova T."/>
            <person name="Mittelman R."/>
            <person name="Mlenga V."/>
            <person name="Montmayeur A."/>
            <person name="Mulrain L."/>
            <person name="Navidi A."/>
            <person name="Naylor J."/>
            <person name="Negash T."/>
            <person name="Nguyen T."/>
            <person name="Nguyen N."/>
            <person name="Nicol R."/>
            <person name="Norbu C."/>
            <person name="Norbu N."/>
            <person name="Novod N."/>
            <person name="O'Neill B."/>
            <person name="Osman S."/>
            <person name="Markiewicz E."/>
            <person name="Oyono O.L."/>
            <person name="Patti C."/>
            <person name="Phunkhang P."/>
            <person name="Pierre F."/>
            <person name="Priest M."/>
            <person name="Raghuraman S."/>
            <person name="Rege F."/>
            <person name="Reyes R."/>
            <person name="Rise C."/>
            <person name="Rogov P."/>
            <person name="Ross K."/>
            <person name="Ryan E."/>
            <person name="Settipalli S."/>
            <person name="Shea T."/>
            <person name="Sherpa N."/>
            <person name="Shi L."/>
            <person name="Shih D."/>
            <person name="Sparrow T."/>
            <person name="Spaulding J."/>
            <person name="Stalker J."/>
            <person name="Stange-Thomann N."/>
            <person name="Stavropoulos S."/>
            <person name="Stone C."/>
            <person name="Strader C."/>
            <person name="Tesfaye S."/>
            <person name="Thomson T."/>
            <person name="Thoulutsang Y."/>
            <person name="Thoulutsang D."/>
            <person name="Topham K."/>
            <person name="Topping I."/>
            <person name="Tsamla T."/>
            <person name="Vassiliev H."/>
            <person name="Vo A."/>
            <person name="Wangchuk T."/>
            <person name="Wangdi T."/>
            <person name="Weiand M."/>
            <person name="Wilkinson J."/>
            <person name="Wilson A."/>
            <person name="Yadav S."/>
            <person name="Young G."/>
            <person name="Yu Q."/>
            <person name="Zembek L."/>
            <person name="Zhong D."/>
            <person name="Zimmer A."/>
            <person name="Zwirko Z."/>
            <person name="Jaffe D.B."/>
            <person name="Alvarez P."/>
            <person name="Brockman W."/>
            <person name="Butler J."/>
            <person name="Chin C."/>
            <person name="Gnerre S."/>
            <person name="Grabherr M."/>
            <person name="Kleber M."/>
            <person name="Mauceli E."/>
            <person name="MacCallum I."/>
        </authorList>
    </citation>
    <scope>NUCLEOTIDE SEQUENCE [LARGE SCALE GENOMIC DNA]</scope>
    <source>
        <strain evidence="3">white501</strain>
    </source>
</reference>
<gene>
    <name evidence="2" type="primary">Dsim\GD16599</name>
    <name evidence="2" type="ORF">Dsim_GD16599</name>
</gene>